<dbReference type="EMBL" id="JNOC01000035">
    <property type="protein sequence ID" value="KPH55704.1"/>
    <property type="molecule type" value="Genomic_DNA"/>
</dbReference>
<evidence type="ECO:0000256" key="2">
    <source>
        <dbReference type="ARBA" id="ARBA00022645"/>
    </source>
</evidence>
<dbReference type="Gene3D" id="3.90.1310.10">
    <property type="entry name" value="Penicillin-binding protein 2a (Domain 2)"/>
    <property type="match status" value="1"/>
</dbReference>
<dbReference type="Gene3D" id="3.30.450.330">
    <property type="match status" value="1"/>
</dbReference>
<dbReference type="Pfam" id="PF00905">
    <property type="entry name" value="Transpeptidase"/>
    <property type="match status" value="1"/>
</dbReference>
<evidence type="ECO:0000256" key="4">
    <source>
        <dbReference type="SAM" id="Phobius"/>
    </source>
</evidence>
<keyword evidence="2" id="KW-0645">Protease</keyword>
<dbReference type="GO" id="GO:0008658">
    <property type="term" value="F:penicillin binding"/>
    <property type="evidence" value="ECO:0007669"/>
    <property type="project" value="InterPro"/>
</dbReference>
<dbReference type="PANTHER" id="PTHR30627:SF1">
    <property type="entry name" value="PEPTIDOGLYCAN D,D-TRANSPEPTIDASE FTSI"/>
    <property type="match status" value="1"/>
</dbReference>
<dbReference type="STRING" id="35818.HPU229336_02930"/>
<reference evidence="7 8" key="1">
    <citation type="submission" date="2014-06" db="EMBL/GenBank/DDBJ databases">
        <title>Helicobacter pullorum isolates in fresh chicken meat - phenotypic and genotypic features.</title>
        <authorList>
            <person name="Borges V."/>
            <person name="Santos A."/>
            <person name="Correia C.B."/>
            <person name="Saraiva M."/>
            <person name="Menard A."/>
            <person name="Vieira L."/>
            <person name="Sampaio D.A."/>
            <person name="Gomes J.P."/>
            <person name="Oleastro M."/>
        </authorList>
    </citation>
    <scope>NUCLEOTIDE SEQUENCE [LARGE SCALE GENOMIC DNA]</scope>
    <source>
        <strain evidence="7 8">229334/12</strain>
    </source>
</reference>
<dbReference type="PANTHER" id="PTHR30627">
    <property type="entry name" value="PEPTIDOGLYCAN D,D-TRANSPEPTIDASE"/>
    <property type="match status" value="1"/>
</dbReference>
<comment type="caution">
    <text evidence="7">The sequence shown here is derived from an EMBL/GenBank/DDBJ whole genome shotgun (WGS) entry which is preliminary data.</text>
</comment>
<sequence length="589" mass="66567">MNDTSSKKAGKILLIFLMIVGGFCIFLGTIFYHIFADRKLPNLQAKRIESAIRGSIYSSDGFLLASSKKVYKAVVNTYNIDPQKKELFINLFSIYSKIPKQEIAEKLQDKGNVVLSYDIDSKTASYLKQLSIKLNALDVFRAYENENGHIFKYGLSVVESGESRDYLYEDTMEPILGYINKQNQEDITKVSGVKGIEKSFNEELEPLSDLLMVGQRDIGFNVILNKDSTFKERSDGYNVISSIPLKLQKKIEQVIDDSRKILNAKEIIVGIMESKTGKMISLASSARFNPNVITKEDYPNLNANAIEYSYEPGSVIKPIIYSILLDKKLIEPSEIIPLENGRYKLHNFYITDTHRLQEASIEEILLYSSNIGMAKIAQRLMADEYYEGLKAFGFGEKSGIDLPYERVGVIPDIRRLRSEVYRATVSYGYGLRTTFMQMLKAYNTIVNDGVAYEPYLVEYIQNSKGVRYKLKHQMPTRILSDKVANEVKNTLIKVVTQGTGRTAQVKGVTIGGKTGTAHIAQGGQYVRKYNSSFFGFVSDEKGNEYTIGISVFEPNETEAYFASITAVPLFKEIVELLIKENYLYPLNTQ</sequence>
<name>A0A0N1E8S5_9HELI</name>
<evidence type="ECO:0000313" key="7">
    <source>
        <dbReference type="EMBL" id="KPH55704.1"/>
    </source>
</evidence>
<dbReference type="AlphaFoldDB" id="A0A0N1E8S5"/>
<keyword evidence="3 4" id="KW-0472">Membrane</keyword>
<evidence type="ECO:0000256" key="1">
    <source>
        <dbReference type="ARBA" id="ARBA00004370"/>
    </source>
</evidence>
<feature type="domain" description="Penicillin-binding protein transpeptidase" evidence="5">
    <location>
        <begin position="269"/>
        <end position="575"/>
    </location>
</feature>
<evidence type="ECO:0000259" key="6">
    <source>
        <dbReference type="Pfam" id="PF03717"/>
    </source>
</evidence>
<keyword evidence="4" id="KW-1133">Transmembrane helix</keyword>
<keyword evidence="4" id="KW-0812">Transmembrane</keyword>
<gene>
    <name evidence="7" type="ORF">HPU229334_07750</name>
</gene>
<dbReference type="GO" id="GO:0005886">
    <property type="term" value="C:plasma membrane"/>
    <property type="evidence" value="ECO:0007669"/>
    <property type="project" value="TreeGrafter"/>
</dbReference>
<accession>A0A0N1E8S5</accession>
<dbReference type="SUPFAM" id="SSF56601">
    <property type="entry name" value="beta-lactamase/transpeptidase-like"/>
    <property type="match status" value="1"/>
</dbReference>
<dbReference type="Pfam" id="PF03717">
    <property type="entry name" value="PBP_dimer"/>
    <property type="match status" value="1"/>
</dbReference>
<keyword evidence="2" id="KW-0121">Carboxypeptidase</keyword>
<dbReference type="InterPro" id="IPR036138">
    <property type="entry name" value="PBP_dimer_sf"/>
</dbReference>
<dbReference type="PATRIC" id="fig|35818.11.peg.1532"/>
<evidence type="ECO:0000313" key="8">
    <source>
        <dbReference type="Proteomes" id="UP000037997"/>
    </source>
</evidence>
<dbReference type="GO" id="GO:0004180">
    <property type="term" value="F:carboxypeptidase activity"/>
    <property type="evidence" value="ECO:0007669"/>
    <property type="project" value="UniProtKB-KW"/>
</dbReference>
<feature type="domain" description="Penicillin-binding protein dimerisation" evidence="6">
    <location>
        <begin position="50"/>
        <end position="205"/>
    </location>
</feature>
<dbReference type="InterPro" id="IPR005311">
    <property type="entry name" value="PBP_dimer"/>
</dbReference>
<dbReference type="RefSeq" id="WP_054198146.1">
    <property type="nucleotide sequence ID" value="NZ_JNOC01000035.1"/>
</dbReference>
<dbReference type="Proteomes" id="UP000037997">
    <property type="component" value="Unassembled WGS sequence"/>
</dbReference>
<evidence type="ECO:0000256" key="3">
    <source>
        <dbReference type="ARBA" id="ARBA00023136"/>
    </source>
</evidence>
<dbReference type="Gene3D" id="3.40.710.10">
    <property type="entry name" value="DD-peptidase/beta-lactamase superfamily"/>
    <property type="match status" value="1"/>
</dbReference>
<comment type="subcellular location">
    <subcellularLocation>
        <location evidence="1">Membrane</location>
    </subcellularLocation>
</comment>
<feature type="transmembrane region" description="Helical" evidence="4">
    <location>
        <begin position="12"/>
        <end position="35"/>
    </location>
</feature>
<dbReference type="GO" id="GO:0071555">
    <property type="term" value="P:cell wall organization"/>
    <property type="evidence" value="ECO:0007669"/>
    <property type="project" value="TreeGrafter"/>
</dbReference>
<dbReference type="InterPro" id="IPR012338">
    <property type="entry name" value="Beta-lactam/transpept-like"/>
</dbReference>
<keyword evidence="2" id="KW-0378">Hydrolase</keyword>
<dbReference type="SUPFAM" id="SSF56519">
    <property type="entry name" value="Penicillin binding protein dimerisation domain"/>
    <property type="match status" value="1"/>
</dbReference>
<proteinExistence type="predicted"/>
<organism evidence="7 8">
    <name type="scientific">Helicobacter pullorum</name>
    <dbReference type="NCBI Taxonomy" id="35818"/>
    <lineage>
        <taxon>Bacteria</taxon>
        <taxon>Pseudomonadati</taxon>
        <taxon>Campylobacterota</taxon>
        <taxon>Epsilonproteobacteria</taxon>
        <taxon>Campylobacterales</taxon>
        <taxon>Helicobacteraceae</taxon>
        <taxon>Helicobacter</taxon>
    </lineage>
</organism>
<evidence type="ECO:0000259" key="5">
    <source>
        <dbReference type="Pfam" id="PF00905"/>
    </source>
</evidence>
<protein>
    <submittedName>
        <fullName evidence="7">Penicillin-binding protein</fullName>
    </submittedName>
</protein>
<dbReference type="InterPro" id="IPR050515">
    <property type="entry name" value="Beta-lactam/transpept"/>
</dbReference>
<dbReference type="InterPro" id="IPR001460">
    <property type="entry name" value="PCN-bd_Tpept"/>
</dbReference>